<name>A0A1G8X365_9GAMM</name>
<feature type="transmembrane region" description="Helical" evidence="1">
    <location>
        <begin position="222"/>
        <end position="242"/>
    </location>
</feature>
<dbReference type="PANTHER" id="PTHR23028:SF53">
    <property type="entry name" value="ACYL_TRANSF_3 DOMAIN-CONTAINING PROTEIN"/>
    <property type="match status" value="1"/>
</dbReference>
<organism evidence="4 5">
    <name type="scientific">Microbulbifer yueqingensis</name>
    <dbReference type="NCBI Taxonomy" id="658219"/>
    <lineage>
        <taxon>Bacteria</taxon>
        <taxon>Pseudomonadati</taxon>
        <taxon>Pseudomonadota</taxon>
        <taxon>Gammaproteobacteria</taxon>
        <taxon>Cellvibrionales</taxon>
        <taxon>Microbulbiferaceae</taxon>
        <taxon>Microbulbifer</taxon>
    </lineage>
</organism>
<feature type="transmembrane region" description="Helical" evidence="1">
    <location>
        <begin position="35"/>
        <end position="55"/>
    </location>
</feature>
<keyword evidence="1" id="KW-0472">Membrane</keyword>
<keyword evidence="4" id="KW-0012">Acyltransferase</keyword>
<dbReference type="GO" id="GO:0016747">
    <property type="term" value="F:acyltransferase activity, transferring groups other than amino-acyl groups"/>
    <property type="evidence" value="ECO:0007669"/>
    <property type="project" value="InterPro"/>
</dbReference>
<dbReference type="OrthoDB" id="9767863at2"/>
<feature type="transmembrane region" description="Helical" evidence="1">
    <location>
        <begin position="248"/>
        <end position="266"/>
    </location>
</feature>
<dbReference type="Pfam" id="PF01757">
    <property type="entry name" value="Acyl_transf_3"/>
    <property type="match status" value="1"/>
</dbReference>
<feature type="domain" description="SGNH" evidence="3">
    <location>
        <begin position="407"/>
        <end position="657"/>
    </location>
</feature>
<dbReference type="EMBL" id="FNFH01000002">
    <property type="protein sequence ID" value="SDJ84884.1"/>
    <property type="molecule type" value="Genomic_DNA"/>
</dbReference>
<dbReference type="GO" id="GO:0009103">
    <property type="term" value="P:lipopolysaccharide biosynthetic process"/>
    <property type="evidence" value="ECO:0007669"/>
    <property type="project" value="TreeGrafter"/>
</dbReference>
<feature type="domain" description="Acyltransferase 3" evidence="2">
    <location>
        <begin position="10"/>
        <end position="332"/>
    </location>
</feature>
<keyword evidence="4" id="KW-0378">Hydrolase</keyword>
<dbReference type="Proteomes" id="UP000199305">
    <property type="component" value="Unassembled WGS sequence"/>
</dbReference>
<dbReference type="GO" id="GO:0016787">
    <property type="term" value="F:hydrolase activity"/>
    <property type="evidence" value="ECO:0007669"/>
    <property type="project" value="UniProtKB-KW"/>
</dbReference>
<feature type="transmembrane region" description="Helical" evidence="1">
    <location>
        <begin position="12"/>
        <end position="29"/>
    </location>
</feature>
<dbReference type="RefSeq" id="WP_091509243.1">
    <property type="nucleotide sequence ID" value="NZ_FNFH01000002.1"/>
</dbReference>
<dbReference type="InterPro" id="IPR050879">
    <property type="entry name" value="Acyltransferase_3"/>
</dbReference>
<dbReference type="Pfam" id="PF19040">
    <property type="entry name" value="SGNH"/>
    <property type="match status" value="1"/>
</dbReference>
<protein>
    <submittedName>
        <fullName evidence="4">Peptidoglycan/LPS O-acetylase OafA/YrhL, contains acyltransferase and SGNH-hydrolase domains</fullName>
    </submittedName>
</protein>
<keyword evidence="1" id="KW-0812">Transmembrane</keyword>
<feature type="transmembrane region" description="Helical" evidence="1">
    <location>
        <begin position="167"/>
        <end position="186"/>
    </location>
</feature>
<dbReference type="InterPro" id="IPR002656">
    <property type="entry name" value="Acyl_transf_3_dom"/>
</dbReference>
<feature type="transmembrane region" description="Helical" evidence="1">
    <location>
        <begin position="352"/>
        <end position="371"/>
    </location>
</feature>
<sequence length="668" mass="71799">MTANSGYRRDIDGLRALAVLPVVFAHAGLPGFSGGYVGVDVFFIISGYLITGILLREIRQGRFSLADFYERRARRILPALFAVLAACTALSWFILPPDLLEGYARSVLATVLFVSNFWFWRSSGDYFGQAAEWEPLLHTWSLAVEEQFYVFFPLLLCLLAGKRMGTVIAAVAVLSLCSLAASAWFTSAQPQAAYFLTFTRIWELGLGALLAAGALPGSRQRALVELVAAAGLVAILYSVVAYDAATPFPGVAALLPCGGAVALIWAGAQGRPAATRLLSSPVFVGIGLVSYSLYLWHWPVLVYTRLLQGSAELALVPALAAIGIALLLAWFSWRWVEQPFRHRGGFWDSRTALVRGGSAFALLLVVVAVVINAGKGFPERLPADVLKVYTEAVERTPVQERCMGRLPEQGLCRFGDGPAAGPADVLIWGDSHAGAFLPGFELWTSARGLTGLSAVKSACPPLLGVVRADKGESHRCDEFNRRVMEFLERRQDLGTVILVARWAQAVEGTPAPGEGGADAVLVPAGSSRPLPAGYGNAELVEQALADTVARVRATGREVLIVKGVPEVGFSVPVAVVNAQFVGTRLEAAPTRTEVEKRNRRADLIIETVATELDARHASLVPELCDPDCKVQEDGVPLYRDDDHLSTYGARRLVPELLNLALGEGPGRG</sequence>
<evidence type="ECO:0000259" key="2">
    <source>
        <dbReference type="Pfam" id="PF01757"/>
    </source>
</evidence>
<evidence type="ECO:0000256" key="1">
    <source>
        <dbReference type="SAM" id="Phobius"/>
    </source>
</evidence>
<evidence type="ECO:0000313" key="5">
    <source>
        <dbReference type="Proteomes" id="UP000199305"/>
    </source>
</evidence>
<keyword evidence="1" id="KW-1133">Transmembrane helix</keyword>
<evidence type="ECO:0000259" key="3">
    <source>
        <dbReference type="Pfam" id="PF19040"/>
    </source>
</evidence>
<keyword evidence="4" id="KW-0808">Transferase</keyword>
<feature type="transmembrane region" description="Helical" evidence="1">
    <location>
        <begin position="310"/>
        <end position="331"/>
    </location>
</feature>
<evidence type="ECO:0000313" key="4">
    <source>
        <dbReference type="EMBL" id="SDJ84884.1"/>
    </source>
</evidence>
<feature type="transmembrane region" description="Helical" evidence="1">
    <location>
        <begin position="278"/>
        <end position="298"/>
    </location>
</feature>
<gene>
    <name evidence="4" type="ORF">SAMN05216212_0942</name>
</gene>
<keyword evidence="5" id="KW-1185">Reference proteome</keyword>
<dbReference type="PANTHER" id="PTHR23028">
    <property type="entry name" value="ACETYLTRANSFERASE"/>
    <property type="match status" value="1"/>
</dbReference>
<feature type="transmembrane region" description="Helical" evidence="1">
    <location>
        <begin position="192"/>
        <end position="215"/>
    </location>
</feature>
<proteinExistence type="predicted"/>
<dbReference type="InterPro" id="IPR043968">
    <property type="entry name" value="SGNH"/>
</dbReference>
<feature type="transmembrane region" description="Helical" evidence="1">
    <location>
        <begin position="76"/>
        <end position="96"/>
    </location>
</feature>
<dbReference type="STRING" id="658219.SAMN05216212_0942"/>
<dbReference type="GO" id="GO:0016020">
    <property type="term" value="C:membrane"/>
    <property type="evidence" value="ECO:0007669"/>
    <property type="project" value="TreeGrafter"/>
</dbReference>
<reference evidence="5" key="1">
    <citation type="submission" date="2016-10" db="EMBL/GenBank/DDBJ databases">
        <authorList>
            <person name="Varghese N."/>
            <person name="Submissions S."/>
        </authorList>
    </citation>
    <scope>NUCLEOTIDE SEQUENCE [LARGE SCALE GENOMIC DNA]</scope>
    <source>
        <strain evidence="5">CGMCC 1.10658</strain>
    </source>
</reference>
<dbReference type="AlphaFoldDB" id="A0A1G8X365"/>
<accession>A0A1G8X365</accession>